<feature type="coiled-coil region" evidence="1">
    <location>
        <begin position="42"/>
        <end position="76"/>
    </location>
</feature>
<reference evidence="3 4" key="1">
    <citation type="journal article" date="2023" name="Microb. Genom.">
        <title>Mesoterricola silvestris gen. nov., sp. nov., Mesoterricola sediminis sp. nov., Geothrix oryzae sp. nov., Geothrix edaphica sp. nov., Geothrix rubra sp. nov., and Geothrix limicola sp. nov., six novel members of Acidobacteriota isolated from soils.</title>
        <authorList>
            <person name="Weisberg A.J."/>
            <person name="Pearce E."/>
            <person name="Kramer C.G."/>
            <person name="Chang J.H."/>
            <person name="Clarke C.R."/>
        </authorList>
    </citation>
    <scope>NUCLEOTIDE SEQUENCE [LARGE SCALE GENOMIC DNA]</scope>
    <source>
        <strain evidence="3 4">NB05-1H</strain>
    </source>
</reference>
<protein>
    <submittedName>
        <fullName evidence="3">Uncharacterized protein</fullName>
    </submittedName>
</protein>
<accession>A0ABU4ME02</accession>
<sequence>MSSHRGGRGTGGTAGGGVRLKKAERELRSEHAAEVRELKGTVATYANQIQILALRNAELETQNTRLLERLQQSGDNIAVLHAPSPSSR</sequence>
<feature type="region of interest" description="Disordered" evidence="2">
    <location>
        <begin position="1"/>
        <end position="28"/>
    </location>
</feature>
<proteinExistence type="predicted"/>
<dbReference type="EMBL" id="JARAWP010000077">
    <property type="protein sequence ID" value="MDX3026178.1"/>
    <property type="molecule type" value="Genomic_DNA"/>
</dbReference>
<comment type="caution">
    <text evidence="3">The sequence shown here is derived from an EMBL/GenBank/DDBJ whole genome shotgun (WGS) entry which is preliminary data.</text>
</comment>
<gene>
    <name evidence="3" type="ORF">PV666_51240</name>
</gene>
<dbReference type="RefSeq" id="WP_319167823.1">
    <property type="nucleotide sequence ID" value="NZ_JARAWP010000077.1"/>
</dbReference>
<organism evidence="3 4">
    <name type="scientific">Streptomyces acidiscabies</name>
    <dbReference type="NCBI Taxonomy" id="42234"/>
    <lineage>
        <taxon>Bacteria</taxon>
        <taxon>Bacillati</taxon>
        <taxon>Actinomycetota</taxon>
        <taxon>Actinomycetes</taxon>
        <taxon>Kitasatosporales</taxon>
        <taxon>Streptomycetaceae</taxon>
        <taxon>Streptomyces</taxon>
    </lineage>
</organism>
<name>A0ABU4ME02_9ACTN</name>
<evidence type="ECO:0000313" key="3">
    <source>
        <dbReference type="EMBL" id="MDX3026178.1"/>
    </source>
</evidence>
<keyword evidence="4" id="KW-1185">Reference proteome</keyword>
<dbReference type="Proteomes" id="UP001272987">
    <property type="component" value="Unassembled WGS sequence"/>
</dbReference>
<evidence type="ECO:0000256" key="1">
    <source>
        <dbReference type="SAM" id="Coils"/>
    </source>
</evidence>
<evidence type="ECO:0000256" key="2">
    <source>
        <dbReference type="SAM" id="MobiDB-lite"/>
    </source>
</evidence>
<keyword evidence="1" id="KW-0175">Coiled coil</keyword>
<feature type="compositionally biased region" description="Gly residues" evidence="2">
    <location>
        <begin position="8"/>
        <end position="18"/>
    </location>
</feature>
<evidence type="ECO:0000313" key="4">
    <source>
        <dbReference type="Proteomes" id="UP001272987"/>
    </source>
</evidence>